<keyword evidence="3" id="KW-1185">Reference proteome</keyword>
<accession>A0AB34JSM5</accession>
<evidence type="ECO:0000256" key="1">
    <source>
        <dbReference type="ARBA" id="ARBA00023172"/>
    </source>
</evidence>
<evidence type="ECO:0008006" key="4">
    <source>
        <dbReference type="Google" id="ProtNLM"/>
    </source>
</evidence>
<comment type="caution">
    <text evidence="2">The sequence shown here is derived from an EMBL/GenBank/DDBJ whole genome shotgun (WGS) entry which is preliminary data.</text>
</comment>
<sequence>MLPSLDDTAGVGVGFDANDAYGGHTSAFHPEEESTPFDEQQVRFAPGARFMLWKRWDPEGARYVACNASHADHMPDNRHSRFERVVGFRRYNQEAINSNPALVDMYEKLRHEVKWRRAYEQRVAGFSLFERFVLERHPEHPYCQYLRTLEQNSLCEAESHDPIPIHAAFLLPPEELVVAWAINLRKDVVRPWQPTQHADHLANTIKTYLSKVSGTVNEFAGESVGSPSNCHLIRDKLAHWKEIDGQHQSYSFSDLPTDLQRLYACTFAMVGWSKLERITVWTMFLTQFGIAGRASDADVNMAEAADGEEREDLPQAVNRRMWVAYTEDVWRNKTMKLFIASGHYVPSQGRPRSDSYVPPRGATNHGIRSSSAQWAARCGASLMQVKAMGRWKSTDVCSHYVAQGNEVSDHATTGVNGTIAENDDPMQRVWWWKPVAIRGEGGRDQL</sequence>
<dbReference type="GO" id="GO:0003677">
    <property type="term" value="F:DNA binding"/>
    <property type="evidence" value="ECO:0007669"/>
    <property type="project" value="InterPro"/>
</dbReference>
<proteinExistence type="predicted"/>
<dbReference type="SUPFAM" id="SSF56349">
    <property type="entry name" value="DNA breaking-rejoining enzymes"/>
    <property type="match status" value="1"/>
</dbReference>
<protein>
    <recommendedName>
        <fullName evidence="4">Tyr recombinase domain-containing protein</fullName>
    </recommendedName>
</protein>
<dbReference type="EMBL" id="JBGBPQ010000004">
    <property type="protein sequence ID" value="KAL1525213.1"/>
    <property type="molecule type" value="Genomic_DNA"/>
</dbReference>
<dbReference type="InterPro" id="IPR013762">
    <property type="entry name" value="Integrase-like_cat_sf"/>
</dbReference>
<name>A0AB34JSM5_PRYPA</name>
<dbReference type="InterPro" id="IPR011010">
    <property type="entry name" value="DNA_brk_join_enz"/>
</dbReference>
<keyword evidence="1" id="KW-0233">DNA recombination</keyword>
<dbReference type="Proteomes" id="UP001515480">
    <property type="component" value="Unassembled WGS sequence"/>
</dbReference>
<evidence type="ECO:0000313" key="3">
    <source>
        <dbReference type="Proteomes" id="UP001515480"/>
    </source>
</evidence>
<evidence type="ECO:0000313" key="2">
    <source>
        <dbReference type="EMBL" id="KAL1525213.1"/>
    </source>
</evidence>
<dbReference type="AlphaFoldDB" id="A0AB34JSM5"/>
<dbReference type="GO" id="GO:0006310">
    <property type="term" value="P:DNA recombination"/>
    <property type="evidence" value="ECO:0007669"/>
    <property type="project" value="UniProtKB-KW"/>
</dbReference>
<dbReference type="GO" id="GO:0015074">
    <property type="term" value="P:DNA integration"/>
    <property type="evidence" value="ECO:0007669"/>
    <property type="project" value="InterPro"/>
</dbReference>
<dbReference type="Gene3D" id="1.10.443.10">
    <property type="entry name" value="Intergrase catalytic core"/>
    <property type="match status" value="1"/>
</dbReference>
<reference evidence="2 3" key="1">
    <citation type="journal article" date="2024" name="Science">
        <title>Giant polyketide synthase enzymes in the biosynthesis of giant marine polyether toxins.</title>
        <authorList>
            <person name="Fallon T.R."/>
            <person name="Shende V.V."/>
            <person name="Wierzbicki I.H."/>
            <person name="Pendleton A.L."/>
            <person name="Watervoot N.F."/>
            <person name="Auber R.P."/>
            <person name="Gonzalez D.J."/>
            <person name="Wisecaver J.H."/>
            <person name="Moore B.S."/>
        </authorList>
    </citation>
    <scope>NUCLEOTIDE SEQUENCE [LARGE SCALE GENOMIC DNA]</scope>
    <source>
        <strain evidence="2 3">12B1</strain>
    </source>
</reference>
<organism evidence="2 3">
    <name type="scientific">Prymnesium parvum</name>
    <name type="common">Toxic golden alga</name>
    <dbReference type="NCBI Taxonomy" id="97485"/>
    <lineage>
        <taxon>Eukaryota</taxon>
        <taxon>Haptista</taxon>
        <taxon>Haptophyta</taxon>
        <taxon>Prymnesiophyceae</taxon>
        <taxon>Prymnesiales</taxon>
        <taxon>Prymnesiaceae</taxon>
        <taxon>Prymnesium</taxon>
    </lineage>
</organism>
<gene>
    <name evidence="2" type="ORF">AB1Y20_020080</name>
</gene>